<dbReference type="PANTHER" id="PTHR24221:SF654">
    <property type="entry name" value="ATP-BINDING CASSETTE SUB-FAMILY B MEMBER 6"/>
    <property type="match status" value="1"/>
</dbReference>
<evidence type="ECO:0000313" key="11">
    <source>
        <dbReference type="Proteomes" id="UP000287969"/>
    </source>
</evidence>
<evidence type="ECO:0000313" key="10">
    <source>
        <dbReference type="EMBL" id="QAT60440.1"/>
    </source>
</evidence>
<dbReference type="PROSITE" id="PS00211">
    <property type="entry name" value="ABC_TRANSPORTER_1"/>
    <property type="match status" value="1"/>
</dbReference>
<evidence type="ECO:0000256" key="6">
    <source>
        <dbReference type="ARBA" id="ARBA00023136"/>
    </source>
</evidence>
<dbReference type="InterPro" id="IPR003593">
    <property type="entry name" value="AAA+_ATPase"/>
</dbReference>
<dbReference type="SUPFAM" id="SSF52540">
    <property type="entry name" value="P-loop containing nucleoside triphosphate hydrolases"/>
    <property type="match status" value="1"/>
</dbReference>
<dbReference type="EMBL" id="CP035282">
    <property type="protein sequence ID" value="QAT60440.1"/>
    <property type="molecule type" value="Genomic_DNA"/>
</dbReference>
<dbReference type="Pfam" id="PF00005">
    <property type="entry name" value="ABC_tran"/>
    <property type="match status" value="1"/>
</dbReference>
<dbReference type="KEGG" id="spoa:EQM13_02060"/>
<dbReference type="GO" id="GO:0016887">
    <property type="term" value="F:ATP hydrolysis activity"/>
    <property type="evidence" value="ECO:0007669"/>
    <property type="project" value="InterPro"/>
</dbReference>
<dbReference type="GO" id="GO:0005886">
    <property type="term" value="C:plasma membrane"/>
    <property type="evidence" value="ECO:0007669"/>
    <property type="project" value="UniProtKB-SubCell"/>
</dbReference>
<evidence type="ECO:0000256" key="4">
    <source>
        <dbReference type="ARBA" id="ARBA00022840"/>
    </source>
</evidence>
<feature type="transmembrane region" description="Helical" evidence="7">
    <location>
        <begin position="6"/>
        <end position="24"/>
    </location>
</feature>
<dbReference type="InterPro" id="IPR036640">
    <property type="entry name" value="ABC1_TM_sf"/>
</dbReference>
<evidence type="ECO:0000256" key="2">
    <source>
        <dbReference type="ARBA" id="ARBA00022692"/>
    </source>
</evidence>
<comment type="subcellular location">
    <subcellularLocation>
        <location evidence="1">Cell membrane</location>
        <topology evidence="1">Multi-pass membrane protein</topology>
    </subcellularLocation>
</comment>
<sequence length="334" mass="37500">MLIAKIFSALIMVCIYGYGGYIVIKGNMTLGTLLAFQEYTTMFIGPCINIIRANNRIQQTKVSIDRVYFLLDEESDIKINDKGYKLLKGNINEIEFKDVYFKYLNKEKADSNYVLKDINLMFKKGATSAIVGESGCGKTTLVNLIYRFWDVNEGKILIDGINIKDINLLTLRKSISVVSQDILMLDDSIRNNIILSSTINDEEILRICEVVGLTDFVKGLKDGLDTVIGEKGVKISGGQRQRISIARALVNDNDILVFDEATSALDNISQAYILKNMKKYMQDKIVIIIAHRLSTIKDADNIYVLHNGKIVESGNKEELKLNDGIYNKLVKADA</sequence>
<dbReference type="FunFam" id="3.40.50.300:FF:000218">
    <property type="entry name" value="Multidrug ABC transporter ATP-binding protein"/>
    <property type="match status" value="1"/>
</dbReference>
<dbReference type="Proteomes" id="UP000287969">
    <property type="component" value="Chromosome"/>
</dbReference>
<dbReference type="PROSITE" id="PS50893">
    <property type="entry name" value="ABC_TRANSPORTER_2"/>
    <property type="match status" value="1"/>
</dbReference>
<dbReference type="PANTHER" id="PTHR24221">
    <property type="entry name" value="ATP-BINDING CASSETTE SUB-FAMILY B"/>
    <property type="match status" value="1"/>
</dbReference>
<organism evidence="10 11">
    <name type="scientific">Acidilutibacter cellobiosedens</name>
    <dbReference type="NCBI Taxonomy" id="2507161"/>
    <lineage>
        <taxon>Bacteria</taxon>
        <taxon>Bacillati</taxon>
        <taxon>Bacillota</taxon>
        <taxon>Tissierellia</taxon>
        <taxon>Tissierellales</taxon>
        <taxon>Acidilutibacteraceae</taxon>
        <taxon>Acidilutibacter</taxon>
    </lineage>
</organism>
<evidence type="ECO:0000256" key="7">
    <source>
        <dbReference type="SAM" id="Phobius"/>
    </source>
</evidence>
<dbReference type="OrthoDB" id="1699242at2"/>
<keyword evidence="5 7" id="KW-1133">Transmembrane helix</keyword>
<dbReference type="Gene3D" id="3.40.50.300">
    <property type="entry name" value="P-loop containing nucleotide triphosphate hydrolases"/>
    <property type="match status" value="1"/>
</dbReference>
<gene>
    <name evidence="10" type="ORF">EQM13_02060</name>
</gene>
<evidence type="ECO:0000256" key="1">
    <source>
        <dbReference type="ARBA" id="ARBA00004651"/>
    </source>
</evidence>
<dbReference type="InterPro" id="IPR017871">
    <property type="entry name" value="ABC_transporter-like_CS"/>
</dbReference>
<keyword evidence="4 10" id="KW-0067">ATP-binding</keyword>
<evidence type="ECO:0000256" key="3">
    <source>
        <dbReference type="ARBA" id="ARBA00022741"/>
    </source>
</evidence>
<keyword evidence="3" id="KW-0547">Nucleotide-binding</keyword>
<dbReference type="GO" id="GO:0005524">
    <property type="term" value="F:ATP binding"/>
    <property type="evidence" value="ECO:0007669"/>
    <property type="project" value="UniProtKB-KW"/>
</dbReference>
<dbReference type="SMART" id="SM00382">
    <property type="entry name" value="AAA"/>
    <property type="match status" value="1"/>
</dbReference>
<keyword evidence="6 7" id="KW-0472">Membrane</keyword>
<feature type="domain" description="ABC transmembrane type-1" evidence="9">
    <location>
        <begin position="1"/>
        <end position="59"/>
    </location>
</feature>
<dbReference type="Gene3D" id="1.20.1560.10">
    <property type="entry name" value="ABC transporter type 1, transmembrane domain"/>
    <property type="match status" value="1"/>
</dbReference>
<evidence type="ECO:0000256" key="5">
    <source>
        <dbReference type="ARBA" id="ARBA00022989"/>
    </source>
</evidence>
<keyword evidence="11" id="KW-1185">Reference proteome</keyword>
<name>A0A410Q8Z3_9FIRM</name>
<dbReference type="AlphaFoldDB" id="A0A410Q8Z3"/>
<evidence type="ECO:0000259" key="8">
    <source>
        <dbReference type="PROSITE" id="PS50893"/>
    </source>
</evidence>
<dbReference type="InterPro" id="IPR039421">
    <property type="entry name" value="Type_1_exporter"/>
</dbReference>
<dbReference type="InterPro" id="IPR011527">
    <property type="entry name" value="ABC1_TM_dom"/>
</dbReference>
<proteinExistence type="predicted"/>
<evidence type="ECO:0000259" key="9">
    <source>
        <dbReference type="PROSITE" id="PS50929"/>
    </source>
</evidence>
<dbReference type="SUPFAM" id="SSF90123">
    <property type="entry name" value="ABC transporter transmembrane region"/>
    <property type="match status" value="1"/>
</dbReference>
<protein>
    <submittedName>
        <fullName evidence="10">ABC transporter ATP-binding protein</fullName>
    </submittedName>
</protein>
<accession>A0A410Q8Z3</accession>
<dbReference type="GO" id="GO:0034040">
    <property type="term" value="F:ATPase-coupled lipid transmembrane transporter activity"/>
    <property type="evidence" value="ECO:0007669"/>
    <property type="project" value="TreeGrafter"/>
</dbReference>
<dbReference type="PROSITE" id="PS50929">
    <property type="entry name" value="ABC_TM1F"/>
    <property type="match status" value="1"/>
</dbReference>
<feature type="domain" description="ABC transporter" evidence="8">
    <location>
        <begin position="94"/>
        <end position="332"/>
    </location>
</feature>
<dbReference type="InterPro" id="IPR027417">
    <property type="entry name" value="P-loop_NTPase"/>
</dbReference>
<dbReference type="GO" id="GO:0140359">
    <property type="term" value="F:ABC-type transporter activity"/>
    <property type="evidence" value="ECO:0007669"/>
    <property type="project" value="InterPro"/>
</dbReference>
<dbReference type="InterPro" id="IPR003439">
    <property type="entry name" value="ABC_transporter-like_ATP-bd"/>
</dbReference>
<reference evidence="11" key="1">
    <citation type="submission" date="2019-01" db="EMBL/GenBank/DDBJ databases">
        <title>Draft genomes of a novel of Sporanaerobacter strains.</title>
        <authorList>
            <person name="Ma S."/>
        </authorList>
    </citation>
    <scope>NUCLEOTIDE SEQUENCE [LARGE SCALE GENOMIC DNA]</scope>
    <source>
        <strain evidence="11">NJN-17</strain>
    </source>
</reference>
<keyword evidence="2 7" id="KW-0812">Transmembrane</keyword>